<name>A0AAQ4DMV6_AMBAM</name>
<evidence type="ECO:0000313" key="1">
    <source>
        <dbReference type="EMBL" id="KAK8763796.1"/>
    </source>
</evidence>
<proteinExistence type="predicted"/>
<sequence>MVDFSLFGRVVLVEGSLGGLRSLRRTGANFVWAEEGTLSVNVDIGAERLGVNYTALVTPAGIGHMVVYLYAAVNAARVSLHIN</sequence>
<protein>
    <submittedName>
        <fullName evidence="1">Uncharacterized protein</fullName>
    </submittedName>
</protein>
<evidence type="ECO:0000313" key="2">
    <source>
        <dbReference type="Proteomes" id="UP001321473"/>
    </source>
</evidence>
<reference evidence="1 2" key="1">
    <citation type="journal article" date="2023" name="Arcadia Sci">
        <title>De novo assembly of a long-read Amblyomma americanum tick genome.</title>
        <authorList>
            <person name="Chou S."/>
            <person name="Poskanzer K.E."/>
            <person name="Rollins M."/>
            <person name="Thuy-Boun P.S."/>
        </authorList>
    </citation>
    <scope>NUCLEOTIDE SEQUENCE [LARGE SCALE GENOMIC DNA]</scope>
    <source>
        <strain evidence="1">F_SG_1</strain>
        <tissue evidence="1">Salivary glands</tissue>
    </source>
</reference>
<dbReference type="Pfam" id="PF16984">
    <property type="entry name" value="Grp7_allergen"/>
    <property type="match status" value="1"/>
</dbReference>
<keyword evidence="2" id="KW-1185">Reference proteome</keyword>
<comment type="caution">
    <text evidence="1">The sequence shown here is derived from an EMBL/GenBank/DDBJ whole genome shotgun (WGS) entry which is preliminary data.</text>
</comment>
<dbReference type="Proteomes" id="UP001321473">
    <property type="component" value="Unassembled WGS sequence"/>
</dbReference>
<feature type="non-terminal residue" evidence="1">
    <location>
        <position position="83"/>
    </location>
</feature>
<gene>
    <name evidence="1" type="ORF">V5799_033595</name>
</gene>
<accession>A0AAQ4DMV6</accession>
<organism evidence="1 2">
    <name type="scientific">Amblyomma americanum</name>
    <name type="common">Lone star tick</name>
    <dbReference type="NCBI Taxonomy" id="6943"/>
    <lineage>
        <taxon>Eukaryota</taxon>
        <taxon>Metazoa</taxon>
        <taxon>Ecdysozoa</taxon>
        <taxon>Arthropoda</taxon>
        <taxon>Chelicerata</taxon>
        <taxon>Arachnida</taxon>
        <taxon>Acari</taxon>
        <taxon>Parasitiformes</taxon>
        <taxon>Ixodida</taxon>
        <taxon>Ixodoidea</taxon>
        <taxon>Ixodidae</taxon>
        <taxon>Amblyomminae</taxon>
        <taxon>Amblyomma</taxon>
    </lineage>
</organism>
<dbReference type="InterPro" id="IPR020234">
    <property type="entry name" value="Mite_allergen_group-7"/>
</dbReference>
<dbReference type="EMBL" id="JARKHS020028977">
    <property type="protein sequence ID" value="KAK8763796.1"/>
    <property type="molecule type" value="Genomic_DNA"/>
</dbReference>
<dbReference type="AlphaFoldDB" id="A0AAQ4DMV6"/>